<organism evidence="2 3">
    <name type="scientific">Dreissena polymorpha</name>
    <name type="common">Zebra mussel</name>
    <name type="synonym">Mytilus polymorpha</name>
    <dbReference type="NCBI Taxonomy" id="45954"/>
    <lineage>
        <taxon>Eukaryota</taxon>
        <taxon>Metazoa</taxon>
        <taxon>Spiralia</taxon>
        <taxon>Lophotrochozoa</taxon>
        <taxon>Mollusca</taxon>
        <taxon>Bivalvia</taxon>
        <taxon>Autobranchia</taxon>
        <taxon>Heteroconchia</taxon>
        <taxon>Euheterodonta</taxon>
        <taxon>Imparidentia</taxon>
        <taxon>Neoheterodontei</taxon>
        <taxon>Myida</taxon>
        <taxon>Dreissenoidea</taxon>
        <taxon>Dreissenidae</taxon>
        <taxon>Dreissena</taxon>
    </lineage>
</organism>
<proteinExistence type="predicted"/>
<feature type="region of interest" description="Disordered" evidence="1">
    <location>
        <begin position="271"/>
        <end position="309"/>
    </location>
</feature>
<protein>
    <submittedName>
        <fullName evidence="2">Uncharacterized protein</fullName>
    </submittedName>
</protein>
<keyword evidence="3" id="KW-1185">Reference proteome</keyword>
<reference evidence="2" key="1">
    <citation type="journal article" date="2019" name="bioRxiv">
        <title>The Genome of the Zebra Mussel, Dreissena polymorpha: A Resource for Invasive Species Research.</title>
        <authorList>
            <person name="McCartney M.A."/>
            <person name="Auch B."/>
            <person name="Kono T."/>
            <person name="Mallez S."/>
            <person name="Zhang Y."/>
            <person name="Obille A."/>
            <person name="Becker A."/>
            <person name="Abrahante J.E."/>
            <person name="Garbe J."/>
            <person name="Badalamenti J.P."/>
            <person name="Herman A."/>
            <person name="Mangelson H."/>
            <person name="Liachko I."/>
            <person name="Sullivan S."/>
            <person name="Sone E.D."/>
            <person name="Koren S."/>
            <person name="Silverstein K.A.T."/>
            <person name="Beckman K.B."/>
            <person name="Gohl D.M."/>
        </authorList>
    </citation>
    <scope>NUCLEOTIDE SEQUENCE</scope>
    <source>
        <strain evidence="2">Duluth1</strain>
        <tissue evidence="2">Whole animal</tissue>
    </source>
</reference>
<feature type="compositionally biased region" description="Low complexity" evidence="1">
    <location>
        <begin position="183"/>
        <end position="194"/>
    </location>
</feature>
<evidence type="ECO:0000313" key="2">
    <source>
        <dbReference type="EMBL" id="KAH3792071.1"/>
    </source>
</evidence>
<feature type="region of interest" description="Disordered" evidence="1">
    <location>
        <begin position="95"/>
        <end position="114"/>
    </location>
</feature>
<gene>
    <name evidence="2" type="ORF">DPMN_145561</name>
</gene>
<dbReference type="EMBL" id="JAIWYP010000007">
    <property type="protein sequence ID" value="KAH3792071.1"/>
    <property type="molecule type" value="Genomic_DNA"/>
</dbReference>
<feature type="compositionally biased region" description="Basic and acidic residues" evidence="1">
    <location>
        <begin position="141"/>
        <end position="156"/>
    </location>
</feature>
<dbReference type="AlphaFoldDB" id="A0A9D4F8N4"/>
<accession>A0A9D4F8N4</accession>
<evidence type="ECO:0000313" key="3">
    <source>
        <dbReference type="Proteomes" id="UP000828390"/>
    </source>
</evidence>
<dbReference type="Proteomes" id="UP000828390">
    <property type="component" value="Unassembled WGS sequence"/>
</dbReference>
<feature type="region of interest" description="Disordered" evidence="1">
    <location>
        <begin position="470"/>
        <end position="493"/>
    </location>
</feature>
<evidence type="ECO:0000256" key="1">
    <source>
        <dbReference type="SAM" id="MobiDB-lite"/>
    </source>
</evidence>
<feature type="region of interest" description="Disordered" evidence="1">
    <location>
        <begin position="231"/>
        <end position="259"/>
    </location>
</feature>
<comment type="caution">
    <text evidence="2">The sequence shown here is derived from an EMBL/GenBank/DDBJ whole genome shotgun (WGS) entry which is preliminary data.</text>
</comment>
<feature type="region of interest" description="Disordered" evidence="1">
    <location>
        <begin position="123"/>
        <end position="205"/>
    </location>
</feature>
<name>A0A9D4F8N4_DREPO</name>
<reference evidence="2" key="2">
    <citation type="submission" date="2020-11" db="EMBL/GenBank/DDBJ databases">
        <authorList>
            <person name="McCartney M.A."/>
            <person name="Auch B."/>
            <person name="Kono T."/>
            <person name="Mallez S."/>
            <person name="Becker A."/>
            <person name="Gohl D.M."/>
            <person name="Silverstein K.A.T."/>
            <person name="Koren S."/>
            <person name="Bechman K.B."/>
            <person name="Herman A."/>
            <person name="Abrahante J.E."/>
            <person name="Garbe J."/>
        </authorList>
    </citation>
    <scope>NUCLEOTIDE SEQUENCE</scope>
    <source>
        <strain evidence="2">Duluth1</strain>
        <tissue evidence="2">Whole animal</tissue>
    </source>
</reference>
<sequence length="790" mass="88055">MCDSLNSIDDNALFGEGLHNDQTELTISNTGLDRSPFVHNNMPQSQNGAFHDRDPDNIGAVGSSSKSIHIPMERQGIPHQDTIIKKPEVRISHENLGARRKEVKNKENKNKNGELRLRLETAKVENEGSPQSSFVPKLQVKRYDRPQYDAMSRDVEGDNITKGGRGRSGGQILMSRNEFSPESRNSSGSLSDSSIPTPALISPQNNTNVKNAYVANDTSVKNPYIANDTNLKKTYGAKNKNAKNRYGSSNSKSSPGKRSITVANGKRVKKIDNTGITPKPNNLVERGCSDPVRVSGAEPSDAYRSSPNKYILSQNCNSPSGNYPQDVDHDEFLGLSCSSLEMDAEPSSNGNTVVQFEMPKSNGLGNHTRKPSIVVPYQPHSRSSSDSSLHLTENQLGQGFLENSPERSSAFVSNSRFSTTPNGYEYVSNSLPSNALFGDGTYRVRNQSITTDDSMFAQELQRQLYEEALPAGQSSEEVNSDHEQDFTPRGFTRSQPLSNIRSAENLLRFQTPVLSSNQNVSSVYDTCEEHNNTESRLSNPQDSSRNLHITYERLLSQQPSQADTAFVTSPDITIPMTLPSNPQEQYPTSVREPIRIAHESQVVFSLEPEVSDHQTVVSLIREHDEDLARRTQEAMDAELAQRLQDEEDSTAIRHGDDIPGSYLMRHTDRPLHVRGFGHRNNQNVADAYTTSRGRPLFTFRNHWSDGDPYGMLDSVHDVEYQQYGYDIPPSDYYLPYAGDDDDGDDRLVSINQDPRLLARLLMHRNPHMTIPGHMDLNDYEASTFIVISES</sequence>
<feature type="compositionally biased region" description="Low complexity" evidence="1">
    <location>
        <begin position="244"/>
        <end position="259"/>
    </location>
</feature>